<dbReference type="Gene3D" id="3.40.366.10">
    <property type="entry name" value="Malonyl-Coenzyme A Acyl Carrier Protein, domain 2"/>
    <property type="match status" value="1"/>
</dbReference>
<keyword evidence="1" id="KW-0596">Phosphopantetheine</keyword>
<evidence type="ECO:0000256" key="3">
    <source>
        <dbReference type="ARBA" id="ARBA00022679"/>
    </source>
</evidence>
<dbReference type="InterPro" id="IPR032821">
    <property type="entry name" value="PKS_assoc"/>
</dbReference>
<dbReference type="Pfam" id="PF14765">
    <property type="entry name" value="PS-DH"/>
    <property type="match status" value="1"/>
</dbReference>
<dbReference type="InterPro" id="IPR036291">
    <property type="entry name" value="NAD(P)-bd_dom_sf"/>
</dbReference>
<dbReference type="SUPFAM" id="SSF47336">
    <property type="entry name" value="ACP-like"/>
    <property type="match status" value="1"/>
</dbReference>
<feature type="compositionally biased region" description="Low complexity" evidence="9">
    <location>
        <begin position="2499"/>
        <end position="2514"/>
    </location>
</feature>
<dbReference type="InterPro" id="IPR029063">
    <property type="entry name" value="SAM-dependent_MTases_sf"/>
</dbReference>
<dbReference type="InterPro" id="IPR013149">
    <property type="entry name" value="ADH-like_C"/>
</dbReference>
<evidence type="ECO:0000313" key="13">
    <source>
        <dbReference type="EMBL" id="MBB6103061.1"/>
    </source>
</evidence>
<sequence>MKNSKIAIVGMSCRFPGGVTGPDEFWSLLENEQDAVTQIPADRFGTEFYQHPSKREPGKSYTFSAGVLDDVAGFDAAFFGISPREATQMDPQQRLLLELTWEAFEDAGMRPQALRGSDCAVYVGVASMDYGNRNMDDLNTVDPYSATGNTLSIASNRISWVYDLRGPSMSIDTACSSSLVALHQAVKALQTGDASMALAGGVNLLLHPYGFVGFSKASMLSPRGRCRAFDATGDGYVRAEGGAVVVLKTLERALADGDTIHAVIAGSGVNSDGFTQGGISVPGTPTQAALLREVYARAQIDPRTVDYLEAHGTGTAVGDPIETRALADVVGAGRDADSPLLIGSVKTNIGHLETGSGMAGLLKAVLCLKHRAVPRSLHFEKPNPNIDFAGGHLRVVERMTPIGAHGRELVVGVNSFGFGGTNAHVVLTEAPAQQAEIKLQAQAEGFAPLVLTARSERALATLAARYLARLDAGQSWGTLAAAAAHRRQWLEHRAIIAPATFDEAQAALAALAHPQNAEAQGEIAPAALVHAEVVADDAPIALVFSGNGSQWAGMGKQLLAEDAVFRAAVEEVDALWCADGSPSLQAMLAAGADNETLAATEHAQPLLFAIQVGIVRVIEAHGVAYDACVGHSVGEVAAAWASGALTLADAVQVVKIRSRAQALTRGTGRMAAAGISESEAREMILQQGLTGDVEVAGINSLQSVTLAGSLAGLDVIGTALKATGRFYQLLDLDYAFHSRHMNGIEAPVREGLADIAPRAATRRYVSTVTGAPLAGNELDAQYWWRNIREPVRFGDAIAHLVGEGVRLFVEVGPHSILRTYVKQTLAALKETGAPLPTLKRQHDSAATLHRAVLAAVAHGARVDRERLVPCVADTDPVALPAYPWQHEHYWLVPTVEGYGLANRHRVHPLLGYRLHEHAFGWENHIDPTRLPYLADHVVDGGVTYPAAGFVEMALAAARVFFATDTCALENVEIRQPVVFQANHAKLFRLVIDVRTAAFTIETRERMSDDAWSVNVVGRLLASGNTLDANTAPDARLLQSLSTQLAIDAPTLYAATESIGLTYGPQFRRVQCVRASSDAVLAELAAPQLADDADLARYNLHPSLLDAGFHPLFALTAANNGDRAAWLPVQFGRIDYLRGDTIRQVLAVVERRSPHSVVVSFHFLDSAARVVARLAQCRFRRVDLQARRHAAPSRYTYHLEARPLPGGFDASALPAPAALLEEAQRVLANHDGQDAQKRRAMHLTEVLPLVDVLASGYALRAFEKIGAFRTPGLAFGPLPELAARLASMLVEDGLAHFEGDLLVRDPEACEAMPPVDELWHSLLEQSPAHVAELTLLAHCGSALPALLSGEMAPEKLMSPTSKSLVEHFFEASPTWSHVRALIAAFASRAVASWQAPRRLRVLEIGRSDVDVPRPLEVALPLARCDYAIACTAPQQAALAAEGGHSARLVTLVAGEPGGRLALQSDDDAPYDLVIANCLLAGQNDPLAALTALRGWLAPGAFVALAEPRRGRFTDIVFGPVRAGAASSLNAADLVRLLEAAGFTDVVSFAEQGYEIEGTPAMIVARAPMRQLTNTTVAVEPAKAPWLLVHADDVADARAAGLAEALRAHGGDVELIAQTEVATALHAISAARDGAPLHLVFVAPDAALPVDADGTALMQAQRTTSVALARLVRELGASALPVQLSIVTQDGSPFALEGDDNRAPRRAEQATLWGLGRVLSNEHPELGCRLIDVSAASSNALEALALELLAGDVEEEVLLNARGRFVPRMLDAAQAQRRAPEKGVTAQGSVLAFDTPGSLRNLEWFAQVPRALEADEVEIEPVATGLNFRDVMYAMGLLSDEAVETGFAGATVGMELSGRITRVGAGVTTFKAGDAVLGFAPASFATRVVTRAGAVTRKPASMTFEEAATVPTTFFTAWYALVELARVREGERVLVHGGAGGVGIAAIQLARLLGAEVYATAGSREKREFVRLLGVDRVFDSRSLAFADQVRDATGGAGVDVVLNSLAGEAMVRSIDTLRPFGRFLELGKRDFYENSRIGLRPFRNNISYFGIDADQLMGALPELTTRLFEAVMQRFADGVLHPLPYRLFPAARVEEAFRYMQQARQIGKVLVGYPAGTPAPTRGATHAAQALSCDANGAYLVIGGTGGLGFATARWMVARGARHVTLASRSGTLNDAALAEVARWKDEYGVQTHVVSCDVTNAAAVQALVAQIAARGTPLKGVLHSAMHIDDGLVRNLDDARFEAVLAPKLAGAWNLHRATLDCALDFFIVYSSATTALGNPGQSSYVAANSFLEALVEMRRAASLPGTFMAWGPLDDVGFLARNEKTREALQSRIGGASISSDEALVALERVLVAGGAGEAVVRLDWQALSRGMPAASARRYAALRTRNANEPASDGGQPLRGRIAALPHAEALALVEETLRTQIARILHLAPEKVELERSVLDMGMDSLMGMELGLAVEEAFEVKLSVMAIAEGATVRSLAARIVESIEADAESADSPLEAQADAQNAAQNAAQTEAAAALARKHAIEVEPSTSATPAVEELVE</sequence>
<dbReference type="RefSeq" id="WP_183724593.1">
    <property type="nucleotide sequence ID" value="NZ_JACHBW010000007.1"/>
</dbReference>
<evidence type="ECO:0000256" key="1">
    <source>
        <dbReference type="ARBA" id="ARBA00022450"/>
    </source>
</evidence>
<dbReference type="InterPro" id="IPR001227">
    <property type="entry name" value="Ac_transferase_dom_sf"/>
</dbReference>
<dbReference type="SUPFAM" id="SSF53901">
    <property type="entry name" value="Thiolase-like"/>
    <property type="match status" value="1"/>
</dbReference>
<dbReference type="GO" id="GO:0006633">
    <property type="term" value="P:fatty acid biosynthetic process"/>
    <property type="evidence" value="ECO:0007669"/>
    <property type="project" value="InterPro"/>
</dbReference>
<dbReference type="CDD" id="cd05195">
    <property type="entry name" value="enoyl_red"/>
    <property type="match status" value="1"/>
</dbReference>
<evidence type="ECO:0000259" key="10">
    <source>
        <dbReference type="PROSITE" id="PS50075"/>
    </source>
</evidence>
<dbReference type="FunFam" id="3.40.47.10:FF:000019">
    <property type="entry name" value="Polyketide synthase type I"/>
    <property type="match status" value="1"/>
</dbReference>
<dbReference type="GO" id="GO:0031177">
    <property type="term" value="F:phosphopantetheine binding"/>
    <property type="evidence" value="ECO:0007669"/>
    <property type="project" value="InterPro"/>
</dbReference>
<dbReference type="InterPro" id="IPR018201">
    <property type="entry name" value="Ketoacyl_synth_AS"/>
</dbReference>
<keyword evidence="4" id="KW-0521">NADP</keyword>
<dbReference type="InterPro" id="IPR049900">
    <property type="entry name" value="PKS_mFAS_DH"/>
</dbReference>
<comment type="function">
    <text evidence="7">Involved in production of the polyketide antibiotic thailandamide.</text>
</comment>
<gene>
    <name evidence="13" type="ORF">F4827_002914</name>
</gene>
<dbReference type="Pfam" id="PF21089">
    <property type="entry name" value="PKS_DH_N"/>
    <property type="match status" value="1"/>
</dbReference>
<keyword evidence="5" id="KW-0511">Multifunctional enzyme</keyword>
<dbReference type="Gene3D" id="3.10.129.110">
    <property type="entry name" value="Polyketide synthase dehydratase"/>
    <property type="match status" value="1"/>
</dbReference>
<dbReference type="Pfam" id="PF00698">
    <property type="entry name" value="Acyl_transf_1"/>
    <property type="match status" value="1"/>
</dbReference>
<dbReference type="GO" id="GO:0008270">
    <property type="term" value="F:zinc ion binding"/>
    <property type="evidence" value="ECO:0007669"/>
    <property type="project" value="InterPro"/>
</dbReference>
<dbReference type="FunFam" id="3.40.50.720:FF:000209">
    <property type="entry name" value="Polyketide synthase Pks12"/>
    <property type="match status" value="1"/>
</dbReference>
<evidence type="ECO:0000256" key="6">
    <source>
        <dbReference type="ARBA" id="ARBA00023315"/>
    </source>
</evidence>
<evidence type="ECO:0000259" key="12">
    <source>
        <dbReference type="PROSITE" id="PS52019"/>
    </source>
</evidence>
<dbReference type="SMART" id="SM00829">
    <property type="entry name" value="PKS_ER"/>
    <property type="match status" value="1"/>
</dbReference>
<dbReference type="Gene3D" id="3.90.180.10">
    <property type="entry name" value="Medium-chain alcohol dehydrogenases, catalytic domain"/>
    <property type="match status" value="1"/>
</dbReference>
<dbReference type="InterPro" id="IPR013968">
    <property type="entry name" value="PKS_KR"/>
</dbReference>
<dbReference type="PROSITE" id="PS52004">
    <property type="entry name" value="KS3_2"/>
    <property type="match status" value="1"/>
</dbReference>
<keyword evidence="2" id="KW-0597">Phosphoprotein</keyword>
<dbReference type="InterPro" id="IPR011032">
    <property type="entry name" value="GroES-like_sf"/>
</dbReference>
<dbReference type="SMART" id="SM00827">
    <property type="entry name" value="PKS_AT"/>
    <property type="match status" value="1"/>
</dbReference>
<organism evidence="13 14">
    <name type="scientific">Paraburkholderia bannensis</name>
    <dbReference type="NCBI Taxonomy" id="765414"/>
    <lineage>
        <taxon>Bacteria</taxon>
        <taxon>Pseudomonadati</taxon>
        <taxon>Pseudomonadota</taxon>
        <taxon>Betaproteobacteria</taxon>
        <taxon>Burkholderiales</taxon>
        <taxon>Burkholderiaceae</taxon>
        <taxon>Paraburkholderia</taxon>
    </lineage>
</organism>
<dbReference type="SMART" id="SM00826">
    <property type="entry name" value="PKS_DH"/>
    <property type="match status" value="1"/>
</dbReference>
<feature type="domain" description="PKS/mFAS DH" evidence="12">
    <location>
        <begin position="904"/>
        <end position="1187"/>
    </location>
</feature>
<comment type="caution">
    <text evidence="13">The sequence shown here is derived from an EMBL/GenBank/DDBJ whole genome shotgun (WGS) entry which is preliminary data.</text>
</comment>
<name>A0A7W9WT92_9BURK</name>
<feature type="region of interest" description="N-terminal hotdog fold" evidence="8">
    <location>
        <begin position="904"/>
        <end position="1026"/>
    </location>
</feature>
<evidence type="ECO:0000256" key="7">
    <source>
        <dbReference type="ARBA" id="ARBA00054155"/>
    </source>
</evidence>
<dbReference type="GO" id="GO:0004312">
    <property type="term" value="F:fatty acid synthase activity"/>
    <property type="evidence" value="ECO:0007669"/>
    <property type="project" value="TreeGrafter"/>
</dbReference>
<dbReference type="CDD" id="cd00833">
    <property type="entry name" value="PKS"/>
    <property type="match status" value="1"/>
</dbReference>
<evidence type="ECO:0000256" key="8">
    <source>
        <dbReference type="PROSITE-ProRule" id="PRU01363"/>
    </source>
</evidence>
<dbReference type="SMART" id="SM00822">
    <property type="entry name" value="PKS_KR"/>
    <property type="match status" value="1"/>
</dbReference>
<dbReference type="Pfam" id="PF00550">
    <property type="entry name" value="PP-binding"/>
    <property type="match status" value="1"/>
</dbReference>
<evidence type="ECO:0000256" key="5">
    <source>
        <dbReference type="ARBA" id="ARBA00023268"/>
    </source>
</evidence>
<dbReference type="PROSITE" id="PS50075">
    <property type="entry name" value="CARRIER"/>
    <property type="match status" value="1"/>
</dbReference>
<dbReference type="GO" id="GO:0004315">
    <property type="term" value="F:3-oxoacyl-[acyl-carrier-protein] synthase activity"/>
    <property type="evidence" value="ECO:0007669"/>
    <property type="project" value="InterPro"/>
</dbReference>
<dbReference type="InterPro" id="IPR009081">
    <property type="entry name" value="PP-bd_ACP"/>
</dbReference>
<dbReference type="InterPro" id="IPR016036">
    <property type="entry name" value="Malonyl_transacylase_ACP-bd"/>
</dbReference>
<dbReference type="InterPro" id="IPR049552">
    <property type="entry name" value="PKS_DH_N"/>
</dbReference>
<keyword evidence="6" id="KW-0012">Acyltransferase</keyword>
<dbReference type="Pfam" id="PF00107">
    <property type="entry name" value="ADH_zinc_N"/>
    <property type="match status" value="1"/>
</dbReference>
<reference evidence="13 14" key="1">
    <citation type="submission" date="2020-08" db="EMBL/GenBank/DDBJ databases">
        <title>Above-ground endophytic microbial communities from plants in different locations in the United States.</title>
        <authorList>
            <person name="Frank C."/>
        </authorList>
    </citation>
    <scope>NUCLEOTIDE SEQUENCE [LARGE SCALE GENOMIC DNA]</scope>
    <source>
        <strain evidence="13 14">WP4_2_2</strain>
    </source>
</reference>
<dbReference type="Gene3D" id="3.40.50.720">
    <property type="entry name" value="NAD(P)-binding Rossmann-like Domain"/>
    <property type="match status" value="3"/>
</dbReference>
<keyword evidence="14" id="KW-1185">Reference proteome</keyword>
<feature type="domain" description="Ketosynthase family 3 (KS3)" evidence="11">
    <location>
        <begin position="3"/>
        <end position="429"/>
    </location>
</feature>
<dbReference type="GO" id="GO:0016491">
    <property type="term" value="F:oxidoreductase activity"/>
    <property type="evidence" value="ECO:0007669"/>
    <property type="project" value="InterPro"/>
</dbReference>
<dbReference type="Gene3D" id="3.40.50.150">
    <property type="entry name" value="Vaccinia Virus protein VP39"/>
    <property type="match status" value="1"/>
</dbReference>
<dbReference type="SMART" id="SM00823">
    <property type="entry name" value="PKS_PP"/>
    <property type="match status" value="1"/>
</dbReference>
<dbReference type="Pfam" id="PF02801">
    <property type="entry name" value="Ketoacyl-synt_C"/>
    <property type="match status" value="1"/>
</dbReference>
<dbReference type="Gene3D" id="3.40.47.10">
    <property type="match status" value="1"/>
</dbReference>
<proteinExistence type="predicted"/>
<dbReference type="InterPro" id="IPR042104">
    <property type="entry name" value="PKS_dehydratase_sf"/>
</dbReference>
<dbReference type="InterPro" id="IPR050091">
    <property type="entry name" value="PKS_NRPS_Biosynth_Enz"/>
</dbReference>
<dbReference type="SUPFAM" id="SSF53335">
    <property type="entry name" value="S-adenosyl-L-methionine-dependent methyltransferases"/>
    <property type="match status" value="1"/>
</dbReference>
<evidence type="ECO:0000313" key="14">
    <source>
        <dbReference type="Proteomes" id="UP000571554"/>
    </source>
</evidence>
<dbReference type="InterPro" id="IPR049551">
    <property type="entry name" value="PKS_DH_C"/>
</dbReference>
<dbReference type="SUPFAM" id="SSF50129">
    <property type="entry name" value="GroES-like"/>
    <property type="match status" value="1"/>
</dbReference>
<dbReference type="PROSITE" id="PS00606">
    <property type="entry name" value="KS3_1"/>
    <property type="match status" value="1"/>
</dbReference>
<dbReference type="Gene3D" id="1.10.1200.10">
    <property type="entry name" value="ACP-like"/>
    <property type="match status" value="1"/>
</dbReference>
<dbReference type="SUPFAM" id="SSF52151">
    <property type="entry name" value="FabD/lysophospholipase-like"/>
    <property type="match status" value="1"/>
</dbReference>
<dbReference type="InterPro" id="IPR020807">
    <property type="entry name" value="PKS_DH"/>
</dbReference>
<dbReference type="InterPro" id="IPR002364">
    <property type="entry name" value="Quin_OxRdtase/zeta-crystal_CS"/>
</dbReference>
<dbReference type="InterPro" id="IPR014043">
    <property type="entry name" value="Acyl_transferase_dom"/>
</dbReference>
<evidence type="ECO:0000256" key="2">
    <source>
        <dbReference type="ARBA" id="ARBA00022553"/>
    </source>
</evidence>
<dbReference type="Pfam" id="PF00109">
    <property type="entry name" value="ketoacyl-synt"/>
    <property type="match status" value="1"/>
</dbReference>
<dbReference type="InterPro" id="IPR014030">
    <property type="entry name" value="Ketoacyl_synth_N"/>
</dbReference>
<dbReference type="InterPro" id="IPR020806">
    <property type="entry name" value="PKS_PP-bd"/>
</dbReference>
<dbReference type="InterPro" id="IPR020843">
    <property type="entry name" value="ER"/>
</dbReference>
<dbReference type="Proteomes" id="UP000571554">
    <property type="component" value="Unassembled WGS sequence"/>
</dbReference>
<dbReference type="SUPFAM" id="SSF51735">
    <property type="entry name" value="NAD(P)-binding Rossmann-fold domains"/>
    <property type="match status" value="3"/>
</dbReference>
<protein>
    <submittedName>
        <fullName evidence="13">Acyl transferase domain-containing protein/acyl carrier protein</fullName>
    </submittedName>
</protein>
<dbReference type="Pfam" id="PF16197">
    <property type="entry name" value="KAsynt_C_assoc"/>
    <property type="match status" value="1"/>
</dbReference>
<dbReference type="InterPro" id="IPR016039">
    <property type="entry name" value="Thiolase-like"/>
</dbReference>
<evidence type="ECO:0000256" key="9">
    <source>
        <dbReference type="SAM" id="MobiDB-lite"/>
    </source>
</evidence>
<dbReference type="InterPro" id="IPR036736">
    <property type="entry name" value="ACP-like_sf"/>
</dbReference>
<dbReference type="PROSITE" id="PS01162">
    <property type="entry name" value="QOR_ZETA_CRYSTAL"/>
    <property type="match status" value="1"/>
</dbReference>
<accession>A0A7W9WT92</accession>
<dbReference type="InterPro" id="IPR016035">
    <property type="entry name" value="Acyl_Trfase/lysoPLipase"/>
</dbReference>
<evidence type="ECO:0000256" key="4">
    <source>
        <dbReference type="ARBA" id="ARBA00022857"/>
    </source>
</evidence>
<dbReference type="PROSITE" id="PS52019">
    <property type="entry name" value="PKS_MFAS_DH"/>
    <property type="match status" value="1"/>
</dbReference>
<dbReference type="SMART" id="SM01294">
    <property type="entry name" value="PKS_PP_betabranch"/>
    <property type="match status" value="1"/>
</dbReference>
<dbReference type="InterPro" id="IPR020841">
    <property type="entry name" value="PKS_Beta-ketoAc_synthase_dom"/>
</dbReference>
<dbReference type="SUPFAM" id="SSF55048">
    <property type="entry name" value="Probable ACP-binding domain of malonyl-CoA ACP transacylase"/>
    <property type="match status" value="1"/>
</dbReference>
<dbReference type="InterPro" id="IPR013154">
    <property type="entry name" value="ADH-like_N"/>
</dbReference>
<dbReference type="Pfam" id="PF08659">
    <property type="entry name" value="KR"/>
    <property type="match status" value="1"/>
</dbReference>
<feature type="active site" description="Proton donor; for dehydratase activity" evidence="8">
    <location>
        <position position="1105"/>
    </location>
</feature>
<dbReference type="InterPro" id="IPR057326">
    <property type="entry name" value="KR_dom"/>
</dbReference>
<feature type="domain" description="Carrier" evidence="10">
    <location>
        <begin position="2414"/>
        <end position="2488"/>
    </location>
</feature>
<feature type="region of interest" description="Disordered" evidence="9">
    <location>
        <begin position="2495"/>
        <end position="2514"/>
    </location>
</feature>
<dbReference type="Gene3D" id="3.30.70.3290">
    <property type="match status" value="1"/>
</dbReference>
<dbReference type="Pfam" id="PF08240">
    <property type="entry name" value="ADH_N"/>
    <property type="match status" value="1"/>
</dbReference>
<evidence type="ECO:0000259" key="11">
    <source>
        <dbReference type="PROSITE" id="PS52004"/>
    </source>
</evidence>
<dbReference type="SMART" id="SM00825">
    <property type="entry name" value="PKS_KS"/>
    <property type="match status" value="1"/>
</dbReference>
<dbReference type="PANTHER" id="PTHR43775:SF37">
    <property type="entry name" value="SI:DKEY-61P9.11"/>
    <property type="match status" value="1"/>
</dbReference>
<dbReference type="PANTHER" id="PTHR43775">
    <property type="entry name" value="FATTY ACID SYNTHASE"/>
    <property type="match status" value="1"/>
</dbReference>
<feature type="region of interest" description="C-terminal hotdog fold" evidence="8">
    <location>
        <begin position="1042"/>
        <end position="1187"/>
    </location>
</feature>
<keyword evidence="3 13" id="KW-0808">Transferase</keyword>
<dbReference type="InterPro" id="IPR014031">
    <property type="entry name" value="Ketoacyl_synth_C"/>
</dbReference>
<feature type="active site" description="Proton acceptor; for dehydratase activity" evidence="8">
    <location>
        <position position="936"/>
    </location>
</feature>
<dbReference type="EMBL" id="JACHBW010000007">
    <property type="protein sequence ID" value="MBB6103061.1"/>
    <property type="molecule type" value="Genomic_DNA"/>
</dbReference>